<accession>A0A0K6GQB3</accession>
<evidence type="ECO:0000313" key="2">
    <source>
        <dbReference type="EMBL" id="CUA80930.1"/>
    </source>
</evidence>
<evidence type="ECO:0000313" key="3">
    <source>
        <dbReference type="Proteomes" id="UP000182738"/>
    </source>
</evidence>
<proteinExistence type="predicted"/>
<dbReference type="SUPFAM" id="SSF47413">
    <property type="entry name" value="lambda repressor-like DNA-binding domains"/>
    <property type="match status" value="1"/>
</dbReference>
<dbReference type="OrthoDB" id="92877at2"/>
<dbReference type="InterPro" id="IPR010982">
    <property type="entry name" value="Lambda_DNA-bd_dom_sf"/>
</dbReference>
<dbReference type="GO" id="GO:0016987">
    <property type="term" value="F:sigma factor activity"/>
    <property type="evidence" value="ECO:0007669"/>
    <property type="project" value="InterPro"/>
</dbReference>
<reference evidence="3" key="1">
    <citation type="submission" date="2015-08" db="EMBL/GenBank/DDBJ databases">
        <authorList>
            <person name="Varghese N."/>
        </authorList>
    </citation>
    <scope>NUCLEOTIDE SEQUENCE [LARGE SCALE GENOMIC DNA]</scope>
    <source>
        <strain evidence="3">DSM 27374</strain>
    </source>
</reference>
<sequence>MIKMAQFHHIKFLHEVEGLSQRQIAQKLGISRNTVSKYLKQNEAPTAIHRQKNY</sequence>
<name>A0A0K6GQB3_9BACL</name>
<dbReference type="GO" id="GO:0006352">
    <property type="term" value="P:DNA-templated transcription initiation"/>
    <property type="evidence" value="ECO:0007669"/>
    <property type="project" value="InterPro"/>
</dbReference>
<organism evidence="2 3">
    <name type="scientific">Anoxybacillus suryakundensis</name>
    <dbReference type="NCBI Taxonomy" id="1325335"/>
    <lineage>
        <taxon>Bacteria</taxon>
        <taxon>Bacillati</taxon>
        <taxon>Bacillota</taxon>
        <taxon>Bacilli</taxon>
        <taxon>Bacillales</taxon>
        <taxon>Anoxybacillaceae</taxon>
        <taxon>Anoxybacillus</taxon>
    </lineage>
</organism>
<dbReference type="Pfam" id="PF08281">
    <property type="entry name" value="Sigma70_r4_2"/>
    <property type="match status" value="1"/>
</dbReference>
<keyword evidence="3" id="KW-1185">Reference proteome</keyword>
<dbReference type="GO" id="GO:0003677">
    <property type="term" value="F:DNA binding"/>
    <property type="evidence" value="ECO:0007669"/>
    <property type="project" value="InterPro"/>
</dbReference>
<dbReference type="EMBL" id="CYGZ01000018">
    <property type="protein sequence ID" value="CUA80930.1"/>
    <property type="molecule type" value="Genomic_DNA"/>
</dbReference>
<dbReference type="Proteomes" id="UP000182738">
    <property type="component" value="Unassembled WGS sequence"/>
</dbReference>
<dbReference type="RefSeq" id="WP_141653528.1">
    <property type="nucleotide sequence ID" value="NZ_CYGZ01000018.1"/>
</dbReference>
<feature type="domain" description="HTH cro/C1-type" evidence="1">
    <location>
        <begin position="10"/>
        <end position="47"/>
    </location>
</feature>
<dbReference type="Gene3D" id="1.10.10.60">
    <property type="entry name" value="Homeodomain-like"/>
    <property type="match status" value="1"/>
</dbReference>
<dbReference type="AlphaFoldDB" id="A0A0K6GQB3"/>
<dbReference type="CDD" id="cd00093">
    <property type="entry name" value="HTH_XRE"/>
    <property type="match status" value="1"/>
</dbReference>
<dbReference type="PROSITE" id="PS50943">
    <property type="entry name" value="HTH_CROC1"/>
    <property type="match status" value="1"/>
</dbReference>
<feature type="non-terminal residue" evidence="2">
    <location>
        <position position="54"/>
    </location>
</feature>
<gene>
    <name evidence="2" type="ORF">Ga0061060_1181</name>
</gene>
<protein>
    <submittedName>
        <fullName evidence="2">Helix-turn-helix domain</fullName>
    </submittedName>
</protein>
<dbReference type="InterPro" id="IPR001387">
    <property type="entry name" value="Cro/C1-type_HTH"/>
</dbReference>
<dbReference type="InterPro" id="IPR013249">
    <property type="entry name" value="RNA_pol_sigma70_r4_t2"/>
</dbReference>
<evidence type="ECO:0000259" key="1">
    <source>
        <dbReference type="PROSITE" id="PS50943"/>
    </source>
</evidence>